<dbReference type="KEGG" id="rpb:RPB_0766"/>
<gene>
    <name evidence="1" type="ordered locus">RPB_0766</name>
</gene>
<protein>
    <submittedName>
        <fullName evidence="1">Uncharacterized protein</fullName>
    </submittedName>
</protein>
<sequence length="84" mass="9496">MTDRDKDDELFVRLDRLVTAARILRGAERRLILSLESDIRRVRAGLSGRCEELAHELRTLNTRSRAASAYGRTASMGRGAPQRN</sequence>
<proteinExistence type="predicted"/>
<name>Q2J233_RHOP2</name>
<keyword evidence="2" id="KW-1185">Reference proteome</keyword>
<organism evidence="1 2">
    <name type="scientific">Rhodopseudomonas palustris (strain HaA2)</name>
    <dbReference type="NCBI Taxonomy" id="316058"/>
    <lineage>
        <taxon>Bacteria</taxon>
        <taxon>Pseudomonadati</taxon>
        <taxon>Pseudomonadota</taxon>
        <taxon>Alphaproteobacteria</taxon>
        <taxon>Hyphomicrobiales</taxon>
        <taxon>Nitrobacteraceae</taxon>
        <taxon>Rhodopseudomonas</taxon>
    </lineage>
</organism>
<evidence type="ECO:0000313" key="2">
    <source>
        <dbReference type="Proteomes" id="UP000008809"/>
    </source>
</evidence>
<evidence type="ECO:0000313" key="1">
    <source>
        <dbReference type="EMBL" id="ABD05477.1"/>
    </source>
</evidence>
<dbReference type="HOGENOM" id="CLU_2397663_0_0_5"/>
<accession>Q2J233</accession>
<dbReference type="RefSeq" id="WP_011439666.1">
    <property type="nucleotide sequence ID" value="NC_007778.1"/>
</dbReference>
<dbReference type="AlphaFoldDB" id="Q2J233"/>
<dbReference type="Proteomes" id="UP000008809">
    <property type="component" value="Chromosome"/>
</dbReference>
<reference evidence="1 2" key="1">
    <citation type="submission" date="2006-01" db="EMBL/GenBank/DDBJ databases">
        <title>Complete sequence of Rhodopseudomonas palustris HaA2.</title>
        <authorList>
            <consortium name="US DOE Joint Genome Institute"/>
            <person name="Copeland A."/>
            <person name="Lucas S."/>
            <person name="Lapidus A."/>
            <person name="Barry K."/>
            <person name="Detter J.C."/>
            <person name="Glavina T."/>
            <person name="Hammon N."/>
            <person name="Israni S."/>
            <person name="Pitluck S."/>
            <person name="Chain P."/>
            <person name="Malfatti S."/>
            <person name="Shin M."/>
            <person name="Vergez L."/>
            <person name="Schmutz J."/>
            <person name="Larimer F."/>
            <person name="Land M."/>
            <person name="Hauser L."/>
            <person name="Pelletier D.A."/>
            <person name="Kyrpides N."/>
            <person name="Anderson I."/>
            <person name="Oda Y."/>
            <person name="Harwood C.S."/>
            <person name="Richardson P."/>
        </authorList>
    </citation>
    <scope>NUCLEOTIDE SEQUENCE [LARGE SCALE GENOMIC DNA]</scope>
    <source>
        <strain evidence="1 2">HaA2</strain>
    </source>
</reference>
<dbReference type="STRING" id="316058.RPB_0766"/>
<dbReference type="EMBL" id="CP000250">
    <property type="protein sequence ID" value="ABD05477.1"/>
    <property type="molecule type" value="Genomic_DNA"/>
</dbReference>